<keyword evidence="1" id="KW-0808">Transferase</keyword>
<dbReference type="SUPFAM" id="SSF53756">
    <property type="entry name" value="UDP-Glycosyltransferase/glycogen phosphorylase"/>
    <property type="match status" value="1"/>
</dbReference>
<dbReference type="GO" id="GO:0016757">
    <property type="term" value="F:glycosyltransferase activity"/>
    <property type="evidence" value="ECO:0007669"/>
    <property type="project" value="UniProtKB-KW"/>
</dbReference>
<evidence type="ECO:0000313" key="1">
    <source>
        <dbReference type="EMBL" id="MDL5057384.1"/>
    </source>
</evidence>
<dbReference type="EC" id="2.4.-.-" evidence="1"/>
<proteinExistence type="predicted"/>
<dbReference type="Pfam" id="PF13692">
    <property type="entry name" value="Glyco_trans_1_4"/>
    <property type="match status" value="1"/>
</dbReference>
<comment type="caution">
    <text evidence="1">The sequence shown here is derived from an EMBL/GenBank/DDBJ whole genome shotgun (WGS) entry which is preliminary data.</text>
</comment>
<dbReference type="EMBL" id="JASVEJ010000030">
    <property type="protein sequence ID" value="MDL5057384.1"/>
    <property type="molecule type" value="Genomic_DNA"/>
</dbReference>
<keyword evidence="1" id="KW-0328">Glycosyltransferase</keyword>
<accession>A0ABT7LZE6</accession>
<keyword evidence="2" id="KW-1185">Reference proteome</keyword>
<reference evidence="1 2" key="1">
    <citation type="submission" date="2023-06" db="EMBL/GenBank/DDBJ databases">
        <title>Whole genome sequence of Oscillatoria calcuttensis NRMC-F 0142.</title>
        <authorList>
            <person name="Shakena Fathima T."/>
            <person name="Muralitharan G."/>
            <person name="Thajuddin N."/>
        </authorList>
    </citation>
    <scope>NUCLEOTIDE SEQUENCE [LARGE SCALE GENOMIC DNA]</scope>
    <source>
        <strain evidence="1 2">NRMC-F 0142</strain>
    </source>
</reference>
<sequence length="336" mass="39246">MGRGDFQRHRQYLMNPDIRKPLDEIYADLDAFTQEIFETDTERFSTISFYNLLPPLFYEERFIKGIYFSESVDLLNKVFPQLAPVFFSFAYSMWCSYPWSTTADAYCKLYDNPSREAWFQKTYPDRAKKILIPLMDSDFTHEYLISPRNIAQKQIDVICVARLSEEKNLPIVAHALKIYRQKYPHHPIRLRLMVCRPFDLKSPQTLEPHSLREWQKIEAILGNPFDYLEVIPQVDYYAEMPVYYSHAKLCIMTSLLEGKNRSILEAMSCNIPVVCFQEYNQYARGDAPIFPEGAGLCATFHPESLADTIYQVLQNLGEFQPPATFFSNIGGEKTFF</sequence>
<dbReference type="Proteomes" id="UP001230986">
    <property type="component" value="Unassembled WGS sequence"/>
</dbReference>
<dbReference type="RefSeq" id="WP_286004526.1">
    <property type="nucleotide sequence ID" value="NZ_JASVEJ010000030.1"/>
</dbReference>
<evidence type="ECO:0000313" key="2">
    <source>
        <dbReference type="Proteomes" id="UP001230986"/>
    </source>
</evidence>
<gene>
    <name evidence="1" type="ORF">QQ055_07920</name>
</gene>
<organism evidence="1 2">
    <name type="scientific">Geitlerinema calcuttense NRMC-F 0142</name>
    <dbReference type="NCBI Taxonomy" id="2922238"/>
    <lineage>
        <taxon>Bacteria</taxon>
        <taxon>Bacillati</taxon>
        <taxon>Cyanobacteriota</taxon>
        <taxon>Cyanophyceae</taxon>
        <taxon>Geitlerinematales</taxon>
        <taxon>Geitlerinemataceae</taxon>
        <taxon>Geitlerinema</taxon>
    </lineage>
</organism>
<dbReference type="Gene3D" id="3.40.50.2000">
    <property type="entry name" value="Glycogen Phosphorylase B"/>
    <property type="match status" value="1"/>
</dbReference>
<protein>
    <submittedName>
        <fullName evidence="1">Glycosyltransferase</fullName>
        <ecNumber evidence="1">2.4.-.-</ecNumber>
    </submittedName>
</protein>
<name>A0ABT7LZE6_9CYAN</name>